<accession>A0A0A9ASQ1</accession>
<evidence type="ECO:0000313" key="1">
    <source>
        <dbReference type="EMBL" id="JAD50087.1"/>
    </source>
</evidence>
<reference evidence="1" key="1">
    <citation type="submission" date="2014-09" db="EMBL/GenBank/DDBJ databases">
        <authorList>
            <person name="Magalhaes I.L.F."/>
            <person name="Oliveira U."/>
            <person name="Santos F.R."/>
            <person name="Vidigal T.H.D.A."/>
            <person name="Brescovit A.D."/>
            <person name="Santos A.J."/>
        </authorList>
    </citation>
    <scope>NUCLEOTIDE SEQUENCE</scope>
    <source>
        <tissue evidence="1">Shoot tissue taken approximately 20 cm above the soil surface</tissue>
    </source>
</reference>
<proteinExistence type="predicted"/>
<dbReference type="EMBL" id="GBRH01247808">
    <property type="protein sequence ID" value="JAD50087.1"/>
    <property type="molecule type" value="Transcribed_RNA"/>
</dbReference>
<organism evidence="1">
    <name type="scientific">Arundo donax</name>
    <name type="common">Giant reed</name>
    <name type="synonym">Donax arundinaceus</name>
    <dbReference type="NCBI Taxonomy" id="35708"/>
    <lineage>
        <taxon>Eukaryota</taxon>
        <taxon>Viridiplantae</taxon>
        <taxon>Streptophyta</taxon>
        <taxon>Embryophyta</taxon>
        <taxon>Tracheophyta</taxon>
        <taxon>Spermatophyta</taxon>
        <taxon>Magnoliopsida</taxon>
        <taxon>Liliopsida</taxon>
        <taxon>Poales</taxon>
        <taxon>Poaceae</taxon>
        <taxon>PACMAD clade</taxon>
        <taxon>Arundinoideae</taxon>
        <taxon>Arundineae</taxon>
        <taxon>Arundo</taxon>
    </lineage>
</organism>
<dbReference type="AlphaFoldDB" id="A0A0A9ASQ1"/>
<reference evidence="1" key="2">
    <citation type="journal article" date="2015" name="Data Brief">
        <title>Shoot transcriptome of the giant reed, Arundo donax.</title>
        <authorList>
            <person name="Barrero R.A."/>
            <person name="Guerrero F.D."/>
            <person name="Moolhuijzen P."/>
            <person name="Goolsby J.A."/>
            <person name="Tidwell J."/>
            <person name="Bellgard S.E."/>
            <person name="Bellgard M.I."/>
        </authorList>
    </citation>
    <scope>NUCLEOTIDE SEQUENCE</scope>
    <source>
        <tissue evidence="1">Shoot tissue taken approximately 20 cm above the soil surface</tissue>
    </source>
</reference>
<name>A0A0A9ASQ1_ARUDO</name>
<sequence>MYRITSTLFFDPIMSSIGVDANTNADSILIVIVGDGINFLLNIEGYLV</sequence>
<protein>
    <submittedName>
        <fullName evidence="1">Uncharacterized protein</fullName>
    </submittedName>
</protein>